<dbReference type="HOGENOM" id="CLU_000604_84_3_11"/>
<feature type="transmembrane region" description="Helical" evidence="5">
    <location>
        <begin position="58"/>
        <end position="78"/>
    </location>
</feature>
<comment type="caution">
    <text evidence="8">The sequence shown here is derived from an EMBL/GenBank/DDBJ whole genome shotgun (WGS) entry which is preliminary data.</text>
</comment>
<reference evidence="8 9" key="1">
    <citation type="journal article" date="2013" name="Genome Announc.">
        <title>Draft genome sequence of an Actinobacterium, Brachybacterium muris strain UCD-AY4.</title>
        <authorList>
            <person name="Lo J.R."/>
            <person name="Lang J.M."/>
            <person name="Darling A.E."/>
            <person name="Eisen J.A."/>
            <person name="Coil D.A."/>
        </authorList>
    </citation>
    <scope>NUCLEOTIDE SEQUENCE [LARGE SCALE GENOMIC DNA]</scope>
    <source>
        <strain evidence="8 9">UCD-AY4</strain>
    </source>
</reference>
<evidence type="ECO:0000256" key="1">
    <source>
        <dbReference type="ARBA" id="ARBA00004651"/>
    </source>
</evidence>
<dbReference type="GO" id="GO:0034040">
    <property type="term" value="F:ATPase-coupled lipid transmembrane transporter activity"/>
    <property type="evidence" value="ECO:0007669"/>
    <property type="project" value="TreeGrafter"/>
</dbReference>
<dbReference type="Gene3D" id="1.20.1560.10">
    <property type="entry name" value="ABC transporter type 1, transmembrane domain"/>
    <property type="match status" value="1"/>
</dbReference>
<dbReference type="PROSITE" id="PS50893">
    <property type="entry name" value="ABC_TRANSPORTER_2"/>
    <property type="match status" value="1"/>
</dbReference>
<evidence type="ECO:0000256" key="3">
    <source>
        <dbReference type="ARBA" id="ARBA00022989"/>
    </source>
</evidence>
<dbReference type="PANTHER" id="PTHR24221:SF654">
    <property type="entry name" value="ATP-BINDING CASSETTE SUB-FAMILY B MEMBER 6"/>
    <property type="match status" value="1"/>
</dbReference>
<feature type="transmembrane region" description="Helical" evidence="5">
    <location>
        <begin position="127"/>
        <end position="151"/>
    </location>
</feature>
<dbReference type="SUPFAM" id="SSF90123">
    <property type="entry name" value="ABC transporter transmembrane region"/>
    <property type="match status" value="1"/>
</dbReference>
<dbReference type="InterPro" id="IPR011527">
    <property type="entry name" value="ABC1_TM_dom"/>
</dbReference>
<gene>
    <name evidence="8" type="ORF">D641_0113045</name>
</gene>
<evidence type="ECO:0000256" key="4">
    <source>
        <dbReference type="ARBA" id="ARBA00023136"/>
    </source>
</evidence>
<dbReference type="Gene3D" id="3.40.50.300">
    <property type="entry name" value="P-loop containing nucleotide triphosphate hydrolases"/>
    <property type="match status" value="1"/>
</dbReference>
<keyword evidence="9" id="KW-1185">Reference proteome</keyword>
<sequence length="556" mass="58468">MPRRGGLTAAVDLIDPHLRTHRWSVLGAGVLLVLGIWMLAVTPLALDHALQPPTRDGALLLGGLLALYGLVAALRTALLERAGARAATDLRGRLLQHLHRHGSPEDRAEGTMPPTRFTADVATLRDLVAGTGPCLATGVLTLMALLVVLVLNAPMTALLVGVTAAVYTLVVLLGRRRVAAREQRAAAEERTLTDLTQELLDARGTIRAYALEDPASEGLAAAGRRAGAARASARRARALVDLAATVIAVAAAVTALLSGTDRVLALGAVTLAVLLMHRAIGHLEELPAAASAGTRLRDLLDHSSGVADPAEARELDQVRGEITLQSLTADDPLLDGLTATVPAGQHVALLDRDGRESAALLAYLMRSAAPEYGTVLLDGQDIAGAPVADVRAHLAVVEREPALLTGTVREAIRAGRPEATDDEVTRAARGARADGFIVMLAGGYDTMIDPRDPVLTDGQLRRIAIARALLRDAPVVLLDRAGDDVAPAEQAEVQHALQVLMTGRTALVRSREAHCVLAADRVLWIDGGELVEDGAPQVLAEDPDSWLSAWLEHRGA</sequence>
<dbReference type="GO" id="GO:0005886">
    <property type="term" value="C:plasma membrane"/>
    <property type="evidence" value="ECO:0007669"/>
    <property type="project" value="UniProtKB-SubCell"/>
</dbReference>
<feature type="domain" description="ABC transmembrane type-1" evidence="7">
    <location>
        <begin position="24"/>
        <end position="295"/>
    </location>
</feature>
<dbReference type="InterPro" id="IPR039421">
    <property type="entry name" value="Type_1_exporter"/>
</dbReference>
<protein>
    <recommendedName>
        <fullName evidence="10">ABC transporter ATP-binding protein</fullName>
    </recommendedName>
</protein>
<organism evidence="8 9">
    <name type="scientific">Brachybacterium muris UCD-AY4</name>
    <dbReference type="NCBI Taxonomy" id="1249481"/>
    <lineage>
        <taxon>Bacteria</taxon>
        <taxon>Bacillati</taxon>
        <taxon>Actinomycetota</taxon>
        <taxon>Actinomycetes</taxon>
        <taxon>Micrococcales</taxon>
        <taxon>Dermabacteraceae</taxon>
        <taxon>Brachybacterium</taxon>
    </lineage>
</organism>
<dbReference type="Pfam" id="PF00005">
    <property type="entry name" value="ABC_tran"/>
    <property type="match status" value="1"/>
</dbReference>
<evidence type="ECO:0000313" key="9">
    <source>
        <dbReference type="Proteomes" id="UP000019754"/>
    </source>
</evidence>
<feature type="transmembrane region" description="Helical" evidence="5">
    <location>
        <begin position="238"/>
        <end position="257"/>
    </location>
</feature>
<evidence type="ECO:0008006" key="10">
    <source>
        <dbReference type="Google" id="ProtNLM"/>
    </source>
</evidence>
<dbReference type="PANTHER" id="PTHR24221">
    <property type="entry name" value="ATP-BINDING CASSETTE SUB-FAMILY B"/>
    <property type="match status" value="1"/>
</dbReference>
<evidence type="ECO:0000256" key="5">
    <source>
        <dbReference type="SAM" id="Phobius"/>
    </source>
</evidence>
<keyword evidence="2 5" id="KW-0812">Transmembrane</keyword>
<dbReference type="GO" id="GO:0005524">
    <property type="term" value="F:ATP binding"/>
    <property type="evidence" value="ECO:0007669"/>
    <property type="project" value="InterPro"/>
</dbReference>
<evidence type="ECO:0000256" key="2">
    <source>
        <dbReference type="ARBA" id="ARBA00022692"/>
    </source>
</evidence>
<evidence type="ECO:0000259" key="7">
    <source>
        <dbReference type="PROSITE" id="PS50929"/>
    </source>
</evidence>
<dbReference type="InterPro" id="IPR027417">
    <property type="entry name" value="P-loop_NTPase"/>
</dbReference>
<comment type="subcellular location">
    <subcellularLocation>
        <location evidence="1">Cell membrane</location>
        <topology evidence="1">Multi-pass membrane protein</topology>
    </subcellularLocation>
</comment>
<feature type="transmembrane region" description="Helical" evidence="5">
    <location>
        <begin position="157"/>
        <end position="174"/>
    </location>
</feature>
<dbReference type="SUPFAM" id="SSF52540">
    <property type="entry name" value="P-loop containing nucleoside triphosphate hydrolases"/>
    <property type="match status" value="1"/>
</dbReference>
<evidence type="ECO:0000313" key="8">
    <source>
        <dbReference type="EMBL" id="EYT48146.1"/>
    </source>
</evidence>
<dbReference type="STRING" id="1249481.D641_0113045"/>
<name>A0A022KRE7_9MICO</name>
<dbReference type="GO" id="GO:0016887">
    <property type="term" value="F:ATP hydrolysis activity"/>
    <property type="evidence" value="ECO:0007669"/>
    <property type="project" value="InterPro"/>
</dbReference>
<dbReference type="InterPro" id="IPR003439">
    <property type="entry name" value="ABC_transporter-like_ATP-bd"/>
</dbReference>
<proteinExistence type="predicted"/>
<evidence type="ECO:0000259" key="6">
    <source>
        <dbReference type="PROSITE" id="PS50893"/>
    </source>
</evidence>
<keyword evidence="4 5" id="KW-0472">Membrane</keyword>
<dbReference type="PROSITE" id="PS50929">
    <property type="entry name" value="ABC_TM1F"/>
    <property type="match status" value="1"/>
</dbReference>
<dbReference type="InterPro" id="IPR036640">
    <property type="entry name" value="ABC1_TM_sf"/>
</dbReference>
<accession>A0A022KRE7</accession>
<dbReference type="Pfam" id="PF00664">
    <property type="entry name" value="ABC_membrane"/>
    <property type="match status" value="1"/>
</dbReference>
<dbReference type="Proteomes" id="UP000019754">
    <property type="component" value="Unassembled WGS sequence"/>
</dbReference>
<feature type="domain" description="ABC transporter" evidence="6">
    <location>
        <begin position="318"/>
        <end position="552"/>
    </location>
</feature>
<dbReference type="GO" id="GO:0140359">
    <property type="term" value="F:ABC-type transporter activity"/>
    <property type="evidence" value="ECO:0007669"/>
    <property type="project" value="InterPro"/>
</dbReference>
<keyword evidence="3 5" id="KW-1133">Transmembrane helix</keyword>
<dbReference type="AlphaFoldDB" id="A0A022KRE7"/>
<dbReference type="EMBL" id="AORC01000018">
    <property type="protein sequence ID" value="EYT48146.1"/>
    <property type="molecule type" value="Genomic_DNA"/>
</dbReference>
<feature type="transmembrane region" description="Helical" evidence="5">
    <location>
        <begin position="23"/>
        <end position="46"/>
    </location>
</feature>